<organism evidence="6 7">
    <name type="scientific">Photobacterium marinum</name>
    <dbReference type="NCBI Taxonomy" id="1056511"/>
    <lineage>
        <taxon>Bacteria</taxon>
        <taxon>Pseudomonadati</taxon>
        <taxon>Pseudomonadota</taxon>
        <taxon>Gammaproteobacteria</taxon>
        <taxon>Vibrionales</taxon>
        <taxon>Vibrionaceae</taxon>
        <taxon>Photobacterium</taxon>
    </lineage>
</organism>
<comment type="caution">
    <text evidence="6">The sequence shown here is derived from an EMBL/GenBank/DDBJ whole genome shotgun (WGS) entry which is preliminary data.</text>
</comment>
<dbReference type="InterPro" id="IPR000847">
    <property type="entry name" value="LysR_HTH_N"/>
</dbReference>
<dbReference type="Gene3D" id="1.10.10.10">
    <property type="entry name" value="Winged helix-like DNA-binding domain superfamily/Winged helix DNA-binding domain"/>
    <property type="match status" value="1"/>
</dbReference>
<protein>
    <recommendedName>
        <fullName evidence="5">HTH lysR-type domain-containing protein</fullName>
    </recommendedName>
</protein>
<dbReference type="PATRIC" id="fig|1056511.3.peg.3527"/>
<dbReference type="InterPro" id="IPR036388">
    <property type="entry name" value="WH-like_DNA-bd_sf"/>
</dbReference>
<dbReference type="GO" id="GO:0003700">
    <property type="term" value="F:DNA-binding transcription factor activity"/>
    <property type="evidence" value="ECO:0007669"/>
    <property type="project" value="InterPro"/>
</dbReference>
<dbReference type="PROSITE" id="PS50931">
    <property type="entry name" value="HTH_LYSR"/>
    <property type="match status" value="1"/>
</dbReference>
<evidence type="ECO:0000313" key="6">
    <source>
        <dbReference type="EMBL" id="ELR64429.1"/>
    </source>
</evidence>
<dbReference type="Proteomes" id="UP000011134">
    <property type="component" value="Unassembled WGS sequence"/>
</dbReference>
<gene>
    <name evidence="6" type="ORF">C942_02452</name>
</gene>
<dbReference type="OrthoDB" id="5825379at2"/>
<comment type="similarity">
    <text evidence="1">Belongs to the LysR transcriptional regulatory family.</text>
</comment>
<keyword evidence="2" id="KW-0805">Transcription regulation</keyword>
<keyword evidence="7" id="KW-1185">Reference proteome</keyword>
<keyword evidence="4" id="KW-0804">Transcription</keyword>
<dbReference type="PANTHER" id="PTHR30126:SF40">
    <property type="entry name" value="HTH-TYPE TRANSCRIPTIONAL REGULATOR GLTR"/>
    <property type="match status" value="1"/>
</dbReference>
<name>L8JA49_9GAMM</name>
<reference evidence="6 7" key="1">
    <citation type="submission" date="2012-12" db="EMBL/GenBank/DDBJ databases">
        <title>Genome Assembly of Photobacterium sp. AK15.</title>
        <authorList>
            <person name="Khatri I."/>
            <person name="Vaidya B."/>
            <person name="Srinivas T.N.R."/>
            <person name="Subramanian S."/>
            <person name="Pinnaka A."/>
        </authorList>
    </citation>
    <scope>NUCLEOTIDE SEQUENCE [LARGE SCALE GENOMIC DNA]</scope>
    <source>
        <strain evidence="6 7">AK15</strain>
    </source>
</reference>
<feature type="domain" description="HTH lysR-type" evidence="5">
    <location>
        <begin position="1"/>
        <end position="62"/>
    </location>
</feature>
<evidence type="ECO:0000256" key="4">
    <source>
        <dbReference type="ARBA" id="ARBA00023163"/>
    </source>
</evidence>
<proteinExistence type="inferred from homology"/>
<sequence length="284" mass="32983">MSKMSNIYSLYVFYKVCKTLNYKDVSEELNISTSSISQHIKKIETYFNSVFLIRTTKNIKLTHDGKAFFDNIKTGFETIEEGFINQKKRNITICSTSSIALDVIIPILNENKDIIDNLSLKHIDDTNNNEDFIVSYGSLPESNLYDQHLISKRDTLSLFGVPCDKIEKSKFISIQNKQLISDFEQWCRTFDINKNELEFISVFNIEQAIELLKNEIGILVINRNILLKKNGITSIPEVKDFKCDALNHFYLYNKKQLDPKAIKLKELIINNITNYYSVEKEQQC</sequence>
<dbReference type="PANTHER" id="PTHR30126">
    <property type="entry name" value="HTH-TYPE TRANSCRIPTIONAL REGULATOR"/>
    <property type="match status" value="1"/>
</dbReference>
<dbReference type="SUPFAM" id="SSF46785">
    <property type="entry name" value="Winged helix' DNA-binding domain"/>
    <property type="match status" value="1"/>
</dbReference>
<dbReference type="EMBL" id="AMZO01000026">
    <property type="protein sequence ID" value="ELR64429.1"/>
    <property type="molecule type" value="Genomic_DNA"/>
</dbReference>
<evidence type="ECO:0000313" key="7">
    <source>
        <dbReference type="Proteomes" id="UP000011134"/>
    </source>
</evidence>
<dbReference type="Pfam" id="PF00126">
    <property type="entry name" value="HTH_1"/>
    <property type="match status" value="1"/>
</dbReference>
<evidence type="ECO:0000259" key="5">
    <source>
        <dbReference type="PROSITE" id="PS50931"/>
    </source>
</evidence>
<evidence type="ECO:0000256" key="3">
    <source>
        <dbReference type="ARBA" id="ARBA00023125"/>
    </source>
</evidence>
<evidence type="ECO:0000256" key="2">
    <source>
        <dbReference type="ARBA" id="ARBA00023015"/>
    </source>
</evidence>
<keyword evidence="3" id="KW-0238">DNA-binding</keyword>
<dbReference type="AlphaFoldDB" id="L8JA49"/>
<dbReference type="RefSeq" id="WP_007468044.1">
    <property type="nucleotide sequence ID" value="NZ_AMZO01000026.1"/>
</dbReference>
<dbReference type="GO" id="GO:0000976">
    <property type="term" value="F:transcription cis-regulatory region binding"/>
    <property type="evidence" value="ECO:0007669"/>
    <property type="project" value="TreeGrafter"/>
</dbReference>
<evidence type="ECO:0000256" key="1">
    <source>
        <dbReference type="ARBA" id="ARBA00009437"/>
    </source>
</evidence>
<dbReference type="InterPro" id="IPR036390">
    <property type="entry name" value="WH_DNA-bd_sf"/>
</dbReference>
<accession>L8JA49</accession>